<name>A0ABU0Q9G8_STRAH</name>
<organism evidence="2 3">
    <name type="scientific">Streptomyces achromogenes</name>
    <dbReference type="NCBI Taxonomy" id="67255"/>
    <lineage>
        <taxon>Bacteria</taxon>
        <taxon>Bacillati</taxon>
        <taxon>Actinomycetota</taxon>
        <taxon>Actinomycetes</taxon>
        <taxon>Kitasatosporales</taxon>
        <taxon>Streptomycetaceae</taxon>
        <taxon>Streptomyces</taxon>
    </lineage>
</organism>
<dbReference type="Proteomes" id="UP001243364">
    <property type="component" value="Unassembled WGS sequence"/>
</dbReference>
<accession>A0ABU0Q9G8</accession>
<reference evidence="2 3" key="1">
    <citation type="submission" date="2023-07" db="EMBL/GenBank/DDBJ databases">
        <title>Comparative genomics of wheat-associated soil bacteria to identify genetic determinants of phenazine resistance.</title>
        <authorList>
            <person name="Mouncey N."/>
        </authorList>
    </citation>
    <scope>NUCLEOTIDE SEQUENCE [LARGE SCALE GENOMIC DNA]</scope>
    <source>
        <strain evidence="2 3">W4I19-2</strain>
    </source>
</reference>
<feature type="region of interest" description="Disordered" evidence="1">
    <location>
        <begin position="73"/>
        <end position="94"/>
    </location>
</feature>
<evidence type="ECO:0000256" key="1">
    <source>
        <dbReference type="SAM" id="MobiDB-lite"/>
    </source>
</evidence>
<feature type="compositionally biased region" description="Basic and acidic residues" evidence="1">
    <location>
        <begin position="73"/>
        <end position="83"/>
    </location>
</feature>
<keyword evidence="3" id="KW-1185">Reference proteome</keyword>
<sequence length="94" mass="10310">MAELCDQQIGVIKPVTSQLSMVSRIESVTSGNGHPGVAVTDAGRHVCTPEIRMPHTRAFARVPENPFAGRLADVTRRCPDASRRRPHPRLTGQR</sequence>
<gene>
    <name evidence="2" type="ORF">QFZ56_006272</name>
</gene>
<comment type="caution">
    <text evidence="2">The sequence shown here is derived from an EMBL/GenBank/DDBJ whole genome shotgun (WGS) entry which is preliminary data.</text>
</comment>
<evidence type="ECO:0000313" key="3">
    <source>
        <dbReference type="Proteomes" id="UP001243364"/>
    </source>
</evidence>
<protein>
    <submittedName>
        <fullName evidence="2">Uncharacterized protein</fullName>
    </submittedName>
</protein>
<dbReference type="EMBL" id="JAUSYA010000001">
    <property type="protein sequence ID" value="MDQ0687309.1"/>
    <property type="molecule type" value="Genomic_DNA"/>
</dbReference>
<proteinExistence type="predicted"/>
<evidence type="ECO:0000313" key="2">
    <source>
        <dbReference type="EMBL" id="MDQ0687309.1"/>
    </source>
</evidence>